<keyword evidence="1" id="KW-0472">Membrane</keyword>
<sequence length="285" mass="30710">MDRLLPWLLLVAAVEIAGGLAGGSIGLAAPAIEPETTSRTQESDSPAPSKDAGLSVFAGRLSSMRGDTETALSWDDDISLPCTTCTTAAEDAAPVQVEAEGPPEALPSTPVEPLVKETPPVVSPVRGLKSLILGSLVLSVLLLIMNAPDEVQNEDNALATWRHYFAEEMIDGMFALDDFLDTKVPAFPFKILSFWVLAGAAPMLFFSGLVNIARSLKKQRHGQPLRQGPRVSGFPLIIMTALLSIWMMMLPVYRDIDDDDDPLLEDVSVNLSWGINLAYLSLLLL</sequence>
<feature type="signal peptide" evidence="2">
    <location>
        <begin position="1"/>
        <end position="22"/>
    </location>
</feature>
<dbReference type="AlphaFoldDB" id="U6K377"/>
<keyword evidence="2" id="KW-0732">Signal</keyword>
<dbReference type="OrthoDB" id="347690at2759"/>
<dbReference type="Proteomes" id="UP000030744">
    <property type="component" value="Unassembled WGS sequence"/>
</dbReference>
<feature type="transmembrane region" description="Helical" evidence="1">
    <location>
        <begin position="234"/>
        <end position="253"/>
    </location>
</feature>
<name>U6K377_9EIME</name>
<evidence type="ECO:0000256" key="1">
    <source>
        <dbReference type="SAM" id="Phobius"/>
    </source>
</evidence>
<feature type="chain" id="PRO_5004672181" evidence="2">
    <location>
        <begin position="23"/>
        <end position="285"/>
    </location>
</feature>
<dbReference type="VEuPathDB" id="ToxoDB:EMH_0047460"/>
<evidence type="ECO:0000313" key="3">
    <source>
        <dbReference type="EMBL" id="CDJ30782.1"/>
    </source>
</evidence>
<dbReference type="EMBL" id="HG682767">
    <property type="protein sequence ID" value="CDJ30782.1"/>
    <property type="molecule type" value="Genomic_DNA"/>
</dbReference>
<reference evidence="3" key="2">
    <citation type="submission" date="2013-10" db="EMBL/GenBank/DDBJ databases">
        <authorList>
            <person name="Aslett M."/>
        </authorList>
    </citation>
    <scope>NUCLEOTIDE SEQUENCE [LARGE SCALE GENOMIC DNA]</scope>
    <source>
        <strain evidence="3">Houghton</strain>
    </source>
</reference>
<reference evidence="3" key="1">
    <citation type="submission" date="2013-10" db="EMBL/GenBank/DDBJ databases">
        <title>Genomic analysis of the causative agents of coccidiosis in chickens.</title>
        <authorList>
            <person name="Reid A.J."/>
            <person name="Blake D."/>
            <person name="Billington K."/>
            <person name="Browne H."/>
            <person name="Dunn M."/>
            <person name="Hung S."/>
            <person name="Kawahara F."/>
            <person name="Miranda-Saavedra D."/>
            <person name="Mourier T."/>
            <person name="Nagra H."/>
            <person name="Otto T.D."/>
            <person name="Rawlings N."/>
            <person name="Sanchez A."/>
            <person name="Sanders M."/>
            <person name="Subramaniam C."/>
            <person name="Tay Y."/>
            <person name="Dear P."/>
            <person name="Doerig C."/>
            <person name="Gruber A."/>
            <person name="Parkinson J."/>
            <person name="Shirley M."/>
            <person name="Wan K.L."/>
            <person name="Berriman M."/>
            <person name="Tomley F."/>
            <person name="Pain A."/>
        </authorList>
    </citation>
    <scope>NUCLEOTIDE SEQUENCE [LARGE SCALE GENOMIC DNA]</scope>
    <source>
        <strain evidence="3">Houghton</strain>
    </source>
</reference>
<feature type="transmembrane region" description="Helical" evidence="1">
    <location>
        <begin position="192"/>
        <end position="213"/>
    </location>
</feature>
<accession>U6K377</accession>
<organism evidence="3 4">
    <name type="scientific">Eimeria mitis</name>
    <dbReference type="NCBI Taxonomy" id="44415"/>
    <lineage>
        <taxon>Eukaryota</taxon>
        <taxon>Sar</taxon>
        <taxon>Alveolata</taxon>
        <taxon>Apicomplexa</taxon>
        <taxon>Conoidasida</taxon>
        <taxon>Coccidia</taxon>
        <taxon>Eucoccidiorida</taxon>
        <taxon>Eimeriorina</taxon>
        <taxon>Eimeriidae</taxon>
        <taxon>Eimeria</taxon>
    </lineage>
</organism>
<keyword evidence="1" id="KW-1133">Transmembrane helix</keyword>
<dbReference type="GeneID" id="25379436"/>
<proteinExistence type="predicted"/>
<keyword evidence="1" id="KW-0812">Transmembrane</keyword>
<keyword evidence="4" id="KW-1185">Reference proteome</keyword>
<dbReference type="RefSeq" id="XP_013353347.1">
    <property type="nucleotide sequence ID" value="XM_013497893.1"/>
</dbReference>
<evidence type="ECO:0000256" key="2">
    <source>
        <dbReference type="SAM" id="SignalP"/>
    </source>
</evidence>
<protein>
    <submittedName>
        <fullName evidence="3">Uncharacterized protein</fullName>
    </submittedName>
</protein>
<evidence type="ECO:0000313" key="4">
    <source>
        <dbReference type="Proteomes" id="UP000030744"/>
    </source>
</evidence>
<gene>
    <name evidence="3" type="ORF">EMH_0047460</name>
</gene>